<keyword evidence="2" id="KW-1185">Reference proteome</keyword>
<sequence>MSQATAKSTQVSGDQSQPGKLSEMMRLYLGSDPSTPAERLAQGDAMSDEEIMRSIKEKEIELDALMRQAKGDGSQSA</sequence>
<evidence type="ECO:0000313" key="2">
    <source>
        <dbReference type="Proteomes" id="UP001497700"/>
    </source>
</evidence>
<reference evidence="1 2" key="1">
    <citation type="journal article" date="2022" name="New Phytol.">
        <title>Ecological generalism drives hyperdiversity of secondary metabolite gene clusters in xylarialean endophytes.</title>
        <authorList>
            <person name="Franco M.E.E."/>
            <person name="Wisecaver J.H."/>
            <person name="Arnold A.E."/>
            <person name="Ju Y.M."/>
            <person name="Slot J.C."/>
            <person name="Ahrendt S."/>
            <person name="Moore L.P."/>
            <person name="Eastman K.E."/>
            <person name="Scott K."/>
            <person name="Konkel Z."/>
            <person name="Mondo S.J."/>
            <person name="Kuo A."/>
            <person name="Hayes R.D."/>
            <person name="Haridas S."/>
            <person name="Andreopoulos B."/>
            <person name="Riley R."/>
            <person name="LaButti K."/>
            <person name="Pangilinan J."/>
            <person name="Lipzen A."/>
            <person name="Amirebrahimi M."/>
            <person name="Yan J."/>
            <person name="Adam C."/>
            <person name="Keymanesh K."/>
            <person name="Ng V."/>
            <person name="Louie K."/>
            <person name="Northen T."/>
            <person name="Drula E."/>
            <person name="Henrissat B."/>
            <person name="Hsieh H.M."/>
            <person name="Youens-Clark K."/>
            <person name="Lutzoni F."/>
            <person name="Miadlikowska J."/>
            <person name="Eastwood D.C."/>
            <person name="Hamelin R.C."/>
            <person name="Grigoriev I.V."/>
            <person name="U'Ren J.M."/>
        </authorList>
    </citation>
    <scope>NUCLEOTIDE SEQUENCE [LARGE SCALE GENOMIC DNA]</scope>
    <source>
        <strain evidence="1 2">CBS 119005</strain>
    </source>
</reference>
<dbReference type="EMBL" id="MU393452">
    <property type="protein sequence ID" value="KAI4867020.1"/>
    <property type="molecule type" value="Genomic_DNA"/>
</dbReference>
<organism evidence="1 2">
    <name type="scientific">Hypoxylon rubiginosum</name>
    <dbReference type="NCBI Taxonomy" id="110542"/>
    <lineage>
        <taxon>Eukaryota</taxon>
        <taxon>Fungi</taxon>
        <taxon>Dikarya</taxon>
        <taxon>Ascomycota</taxon>
        <taxon>Pezizomycotina</taxon>
        <taxon>Sordariomycetes</taxon>
        <taxon>Xylariomycetidae</taxon>
        <taxon>Xylariales</taxon>
        <taxon>Hypoxylaceae</taxon>
        <taxon>Hypoxylon</taxon>
    </lineage>
</organism>
<gene>
    <name evidence="1" type="ORF">F4820DRAFT_446541</name>
</gene>
<evidence type="ECO:0000313" key="1">
    <source>
        <dbReference type="EMBL" id="KAI4867020.1"/>
    </source>
</evidence>
<protein>
    <submittedName>
        <fullName evidence="1">Uncharacterized protein</fullName>
    </submittedName>
</protein>
<accession>A0ACB9Z7P1</accession>
<dbReference type="Proteomes" id="UP001497700">
    <property type="component" value="Unassembled WGS sequence"/>
</dbReference>
<comment type="caution">
    <text evidence="1">The sequence shown here is derived from an EMBL/GenBank/DDBJ whole genome shotgun (WGS) entry which is preliminary data.</text>
</comment>
<proteinExistence type="predicted"/>
<name>A0ACB9Z7P1_9PEZI</name>